<proteinExistence type="predicted"/>
<comment type="caution">
    <text evidence="2">The sequence shown here is derived from an EMBL/GenBank/DDBJ whole genome shotgun (WGS) entry which is preliminary data.</text>
</comment>
<gene>
    <name evidence="2" type="ORF">Ahy_B01g053189</name>
</gene>
<sequence>MSGSRDRDRGRVSTGFPGTAQSSPSTSTTSSTPVMSQAGATDQFSPNNNACTHKISNGRNHLTIWLRPNLKKELDVYFSTDEGFKCRCLMNKTNRASPRSSKYTGGSATFMKMKSKLSNSLDREATLTETFKYTHMLKANKERFVDEQSTAHYVSFNQF</sequence>
<feature type="compositionally biased region" description="Polar residues" evidence="1">
    <location>
        <begin position="34"/>
        <end position="52"/>
    </location>
</feature>
<accession>A0A445AR88</accession>
<name>A0A445AR88_ARAHY</name>
<protein>
    <submittedName>
        <fullName evidence="2">Uncharacterized protein</fullName>
    </submittedName>
</protein>
<feature type="compositionally biased region" description="Low complexity" evidence="1">
    <location>
        <begin position="22"/>
        <end position="33"/>
    </location>
</feature>
<dbReference type="AlphaFoldDB" id="A0A445AR88"/>
<dbReference type="Proteomes" id="UP000289738">
    <property type="component" value="Chromosome B01"/>
</dbReference>
<reference evidence="2 3" key="1">
    <citation type="submission" date="2019-01" db="EMBL/GenBank/DDBJ databases">
        <title>Sequencing of cultivated peanut Arachis hypogaea provides insights into genome evolution and oil improvement.</title>
        <authorList>
            <person name="Chen X."/>
        </authorList>
    </citation>
    <scope>NUCLEOTIDE SEQUENCE [LARGE SCALE GENOMIC DNA]</scope>
    <source>
        <strain evidence="3">cv. Fuhuasheng</strain>
        <tissue evidence="2">Leaves</tissue>
    </source>
</reference>
<organism evidence="2 3">
    <name type="scientific">Arachis hypogaea</name>
    <name type="common">Peanut</name>
    <dbReference type="NCBI Taxonomy" id="3818"/>
    <lineage>
        <taxon>Eukaryota</taxon>
        <taxon>Viridiplantae</taxon>
        <taxon>Streptophyta</taxon>
        <taxon>Embryophyta</taxon>
        <taxon>Tracheophyta</taxon>
        <taxon>Spermatophyta</taxon>
        <taxon>Magnoliopsida</taxon>
        <taxon>eudicotyledons</taxon>
        <taxon>Gunneridae</taxon>
        <taxon>Pentapetalae</taxon>
        <taxon>rosids</taxon>
        <taxon>fabids</taxon>
        <taxon>Fabales</taxon>
        <taxon>Fabaceae</taxon>
        <taxon>Papilionoideae</taxon>
        <taxon>50 kb inversion clade</taxon>
        <taxon>dalbergioids sensu lato</taxon>
        <taxon>Dalbergieae</taxon>
        <taxon>Pterocarpus clade</taxon>
        <taxon>Arachis</taxon>
    </lineage>
</organism>
<evidence type="ECO:0000313" key="2">
    <source>
        <dbReference type="EMBL" id="RYR28957.1"/>
    </source>
</evidence>
<dbReference type="EMBL" id="SDMP01000011">
    <property type="protein sequence ID" value="RYR28957.1"/>
    <property type="molecule type" value="Genomic_DNA"/>
</dbReference>
<evidence type="ECO:0000256" key="1">
    <source>
        <dbReference type="SAM" id="MobiDB-lite"/>
    </source>
</evidence>
<evidence type="ECO:0000313" key="3">
    <source>
        <dbReference type="Proteomes" id="UP000289738"/>
    </source>
</evidence>
<feature type="compositionally biased region" description="Basic and acidic residues" evidence="1">
    <location>
        <begin position="1"/>
        <end position="11"/>
    </location>
</feature>
<feature type="region of interest" description="Disordered" evidence="1">
    <location>
        <begin position="1"/>
        <end position="52"/>
    </location>
</feature>
<keyword evidence="3" id="KW-1185">Reference proteome</keyword>